<keyword evidence="2" id="KW-0560">Oxidoreductase</keyword>
<evidence type="ECO:0000313" key="5">
    <source>
        <dbReference type="Proteomes" id="UP000078200"/>
    </source>
</evidence>
<dbReference type="SUPFAM" id="SSF51735">
    <property type="entry name" value="NAD(P)-binding Rossmann-fold domains"/>
    <property type="match status" value="1"/>
</dbReference>
<evidence type="ECO:0000256" key="1">
    <source>
        <dbReference type="ARBA" id="ARBA00022857"/>
    </source>
</evidence>
<organism evidence="4 5">
    <name type="scientific">Glossina austeni</name>
    <name type="common">Savannah tsetse fly</name>
    <dbReference type="NCBI Taxonomy" id="7395"/>
    <lineage>
        <taxon>Eukaryota</taxon>
        <taxon>Metazoa</taxon>
        <taxon>Ecdysozoa</taxon>
        <taxon>Arthropoda</taxon>
        <taxon>Hexapoda</taxon>
        <taxon>Insecta</taxon>
        <taxon>Pterygota</taxon>
        <taxon>Neoptera</taxon>
        <taxon>Endopterygota</taxon>
        <taxon>Diptera</taxon>
        <taxon>Brachycera</taxon>
        <taxon>Muscomorpha</taxon>
        <taxon>Hippoboscoidea</taxon>
        <taxon>Glossinidae</taxon>
        <taxon>Glossina</taxon>
    </lineage>
</organism>
<dbReference type="AlphaFoldDB" id="A0A1A9VLI0"/>
<dbReference type="InterPro" id="IPR036291">
    <property type="entry name" value="NAD(P)-bd_dom_sf"/>
</dbReference>
<dbReference type="Pfam" id="PF00106">
    <property type="entry name" value="adh_short"/>
    <property type="match status" value="1"/>
</dbReference>
<evidence type="ECO:0000256" key="2">
    <source>
        <dbReference type="ARBA" id="ARBA00023002"/>
    </source>
</evidence>
<protein>
    <recommendedName>
        <fullName evidence="6">Short-chain dehydrogenase</fullName>
    </recommendedName>
</protein>
<accession>A0A1A9VLI0</accession>
<sequence>MNSILITGCNRGLGLGIVKALTRLPKPPQYLFATCRNKDQAKELQDLAAQNSNIHILEIDLRNYDAYENLIKQIEEITENNGLNVLFNNAGIAPKSTKITATKKDDLMNTLETNTVVPIMLTKVACLPLLKKAATVQSNLDFGVQRAAILNMSSILGSIEANADGGLYAYRTSKAALNAATKSLSIDLLADKILCVALHPGWVRTDLGGSRAPLEVDETMAKLIDTALQLNATHNGGFYQYDGEKLPW</sequence>
<dbReference type="GO" id="GO:0005737">
    <property type="term" value="C:cytoplasm"/>
    <property type="evidence" value="ECO:0007669"/>
    <property type="project" value="TreeGrafter"/>
</dbReference>
<dbReference type="InterPro" id="IPR002347">
    <property type="entry name" value="SDR_fam"/>
</dbReference>
<dbReference type="PRINTS" id="PR00080">
    <property type="entry name" value="SDRFAMILY"/>
</dbReference>
<dbReference type="Gene3D" id="3.40.50.720">
    <property type="entry name" value="NAD(P)-binding Rossmann-like Domain"/>
    <property type="match status" value="1"/>
</dbReference>
<keyword evidence="1" id="KW-0521">NADP</keyword>
<proteinExistence type="inferred from homology"/>
<dbReference type="CDD" id="cd05325">
    <property type="entry name" value="carb_red_sniffer_like_SDR_c"/>
    <property type="match status" value="1"/>
</dbReference>
<dbReference type="Proteomes" id="UP000078200">
    <property type="component" value="Unassembled WGS sequence"/>
</dbReference>
<dbReference type="STRING" id="7395.A0A1A9VLI0"/>
<dbReference type="EnsemblMetazoa" id="GAUT040742-RA">
    <property type="protein sequence ID" value="GAUT040742-PA"/>
    <property type="gene ID" value="GAUT040742"/>
</dbReference>
<dbReference type="PRINTS" id="PR00081">
    <property type="entry name" value="GDHRDH"/>
</dbReference>
<dbReference type="InterPro" id="IPR051468">
    <property type="entry name" value="Fungal_SecMetab_SDRs"/>
</dbReference>
<reference evidence="4" key="1">
    <citation type="submission" date="2020-05" db="UniProtKB">
        <authorList>
            <consortium name="EnsemblMetazoa"/>
        </authorList>
    </citation>
    <scope>IDENTIFICATION</scope>
    <source>
        <strain evidence="4">TTRI</strain>
    </source>
</reference>
<dbReference type="VEuPathDB" id="VectorBase:GAUT040742"/>
<dbReference type="GO" id="GO:0004090">
    <property type="term" value="F:carbonyl reductase (NADPH) activity"/>
    <property type="evidence" value="ECO:0007669"/>
    <property type="project" value="TreeGrafter"/>
</dbReference>
<comment type="similarity">
    <text evidence="3">Belongs to the short-chain dehydrogenases/reductases (SDR) family.</text>
</comment>
<evidence type="ECO:0008006" key="6">
    <source>
        <dbReference type="Google" id="ProtNLM"/>
    </source>
</evidence>
<evidence type="ECO:0000313" key="4">
    <source>
        <dbReference type="EnsemblMetazoa" id="GAUT040742-PA"/>
    </source>
</evidence>
<dbReference type="PANTHER" id="PTHR43544">
    <property type="entry name" value="SHORT-CHAIN DEHYDROGENASE/REDUCTASE"/>
    <property type="match status" value="1"/>
</dbReference>
<name>A0A1A9VLI0_GLOAU</name>
<dbReference type="PANTHER" id="PTHR43544:SF7">
    <property type="entry name" value="NADB-LER2"/>
    <property type="match status" value="1"/>
</dbReference>
<keyword evidence="5" id="KW-1185">Reference proteome</keyword>
<evidence type="ECO:0000256" key="3">
    <source>
        <dbReference type="RuleBase" id="RU000363"/>
    </source>
</evidence>